<evidence type="ECO:0000259" key="2">
    <source>
        <dbReference type="Pfam" id="PF13581"/>
    </source>
</evidence>
<evidence type="ECO:0000313" key="3">
    <source>
        <dbReference type="EMBL" id="CAA9413367.1"/>
    </source>
</evidence>
<keyword evidence="1" id="KW-0418">Kinase</keyword>
<keyword evidence="1" id="KW-0808">Transferase</keyword>
<dbReference type="InterPro" id="IPR050267">
    <property type="entry name" value="Anti-sigma-factor_SerPK"/>
</dbReference>
<sequence length="143" mass="16084">MSEKRRELKLTSRLESVEQAAAEAERFAESNDFGEDVKSAVDMAVREAVANAVKHGNKLDETKRVEITFENRGEAFEITVRDFGAGFAVEEVPDPTNPENLLKASGRGILFMRSFMDEVEWSNHAEGGMIVKMLKKRESNLDF</sequence>
<dbReference type="InterPro" id="IPR036890">
    <property type="entry name" value="HATPase_C_sf"/>
</dbReference>
<dbReference type="SUPFAM" id="SSF55874">
    <property type="entry name" value="ATPase domain of HSP90 chaperone/DNA topoisomerase II/histidine kinase"/>
    <property type="match status" value="1"/>
</dbReference>
<dbReference type="InterPro" id="IPR003594">
    <property type="entry name" value="HATPase_dom"/>
</dbReference>
<dbReference type="EMBL" id="CADCUR010000224">
    <property type="protein sequence ID" value="CAA9413367.1"/>
    <property type="molecule type" value="Genomic_DNA"/>
</dbReference>
<gene>
    <name evidence="3" type="ORF">AVDCRST_MAG74-2779</name>
</gene>
<evidence type="ECO:0000256" key="1">
    <source>
        <dbReference type="ARBA" id="ARBA00022527"/>
    </source>
</evidence>
<organism evidence="3">
    <name type="scientific">uncultured Pyrinomonadaceae bacterium</name>
    <dbReference type="NCBI Taxonomy" id="2283094"/>
    <lineage>
        <taxon>Bacteria</taxon>
        <taxon>Pseudomonadati</taxon>
        <taxon>Acidobacteriota</taxon>
        <taxon>Blastocatellia</taxon>
        <taxon>Blastocatellales</taxon>
        <taxon>Pyrinomonadaceae</taxon>
        <taxon>environmental samples</taxon>
    </lineage>
</organism>
<feature type="domain" description="Histidine kinase/HSP90-like ATPase" evidence="2">
    <location>
        <begin position="11"/>
        <end position="134"/>
    </location>
</feature>
<reference evidence="3" key="1">
    <citation type="submission" date="2020-02" db="EMBL/GenBank/DDBJ databases">
        <authorList>
            <person name="Meier V. D."/>
        </authorList>
    </citation>
    <scope>NUCLEOTIDE SEQUENCE</scope>
    <source>
        <strain evidence="3">AVDCRST_MAG74</strain>
    </source>
</reference>
<dbReference type="CDD" id="cd16936">
    <property type="entry name" value="HATPase_RsbW-like"/>
    <property type="match status" value="1"/>
</dbReference>
<dbReference type="GO" id="GO:0004674">
    <property type="term" value="F:protein serine/threonine kinase activity"/>
    <property type="evidence" value="ECO:0007669"/>
    <property type="project" value="UniProtKB-KW"/>
</dbReference>
<accession>A0A6J4PL87</accession>
<protein>
    <recommendedName>
        <fullName evidence="2">Histidine kinase/HSP90-like ATPase domain-containing protein</fullName>
    </recommendedName>
</protein>
<name>A0A6J4PL87_9BACT</name>
<dbReference type="Pfam" id="PF13581">
    <property type="entry name" value="HATPase_c_2"/>
    <property type="match status" value="1"/>
</dbReference>
<dbReference type="Gene3D" id="3.30.565.10">
    <property type="entry name" value="Histidine kinase-like ATPase, C-terminal domain"/>
    <property type="match status" value="1"/>
</dbReference>
<dbReference type="AlphaFoldDB" id="A0A6J4PL87"/>
<keyword evidence="1" id="KW-0723">Serine/threonine-protein kinase</keyword>
<dbReference type="PANTHER" id="PTHR35526">
    <property type="entry name" value="ANTI-SIGMA-F FACTOR RSBW-RELATED"/>
    <property type="match status" value="1"/>
</dbReference>
<proteinExistence type="predicted"/>
<dbReference type="PANTHER" id="PTHR35526:SF3">
    <property type="entry name" value="ANTI-SIGMA-F FACTOR RSBW"/>
    <property type="match status" value="1"/>
</dbReference>